<dbReference type="PANTHER" id="PTHR33979:SF2">
    <property type="entry name" value="PEPTIDASE M50B-LIKE-DOMAIN-CONTAINING PROTEIN"/>
    <property type="match status" value="1"/>
</dbReference>
<reference evidence="2 3" key="1">
    <citation type="journal article" date="2012" name="Environ. Microbiol.">
        <title>Complete genome of Candidatus Chloracidobacterium thermophilum, a chlorophyll-based photoheterotroph belonging to the phylum Acidobacteria.</title>
        <authorList>
            <person name="Garcia Costas A.M."/>
            <person name="Liu Z."/>
            <person name="Tomsho L.P."/>
            <person name="Schuster S.C."/>
            <person name="Ward D.M."/>
            <person name="Bryant D.A."/>
        </authorList>
    </citation>
    <scope>NUCLEOTIDE SEQUENCE [LARGE SCALE GENOMIC DNA]</scope>
    <source>
        <strain evidence="2 3">B</strain>
    </source>
</reference>
<feature type="transmembrane region" description="Helical" evidence="1">
    <location>
        <begin position="181"/>
        <end position="200"/>
    </location>
</feature>
<feature type="transmembrane region" description="Helical" evidence="1">
    <location>
        <begin position="273"/>
        <end position="296"/>
    </location>
</feature>
<feature type="transmembrane region" description="Helical" evidence="1">
    <location>
        <begin position="206"/>
        <end position="222"/>
    </location>
</feature>
<keyword evidence="1" id="KW-0812">Transmembrane</keyword>
<feature type="transmembrane region" description="Helical" evidence="1">
    <location>
        <begin position="128"/>
        <end position="146"/>
    </location>
</feature>
<evidence type="ECO:0000313" key="2">
    <source>
        <dbReference type="EMBL" id="AEP12058.1"/>
    </source>
</evidence>
<sequence length="311" mass="33670">MRHPDDSPARRSFSSGRAVAIPVEQNRNSSLLWLILATVATLLLMTVPFASVVTFPIRMFVTFIHEGSHALAALLSGFYVIRMTIHWDGSGLTLTSGQNVFVASAGYLGTMLFGVFLLYQAQRRDRTSLLLVGSGILVLLLTILFVNGQASWLMVLPLALAATLLLGSLRMNLPMPFRWGMLGAGGLLVLLLAVVCVMTGTFYSWVAGLSIGISLIALGIFIKPNWGQFIANFLAVQCCLDALSDLKTLFFISTLTDIQSDAASMARMTGIPAFIWAFLWLASGVLLLGVTLWLIFQHPARKGVATSSSAR</sequence>
<dbReference type="InterPro" id="IPR049500">
    <property type="entry name" value="Peptidase_M50B-like"/>
</dbReference>
<evidence type="ECO:0000256" key="1">
    <source>
        <dbReference type="SAM" id="Phobius"/>
    </source>
</evidence>
<dbReference type="Proteomes" id="UP000006791">
    <property type="component" value="Chromosome 1"/>
</dbReference>
<feature type="transmembrane region" description="Helical" evidence="1">
    <location>
        <begin position="31"/>
        <end position="53"/>
    </location>
</feature>
<accession>G2LES5</accession>
<dbReference type="PANTHER" id="PTHR33979">
    <property type="entry name" value="OS02G0221600 PROTEIN"/>
    <property type="match status" value="1"/>
</dbReference>
<dbReference type="OrthoDB" id="154174at2"/>
<evidence type="ECO:0000313" key="3">
    <source>
        <dbReference type="Proteomes" id="UP000006791"/>
    </source>
</evidence>
<dbReference type="KEGG" id="ctm:Cabther_A1307"/>
<dbReference type="Pfam" id="PF13398">
    <property type="entry name" value="Peptidase_M50B"/>
    <property type="match status" value="2"/>
</dbReference>
<feature type="transmembrane region" description="Helical" evidence="1">
    <location>
        <begin position="101"/>
        <end position="121"/>
    </location>
</feature>
<dbReference type="RefSeq" id="WP_014099796.1">
    <property type="nucleotide sequence ID" value="NC_016024.1"/>
</dbReference>
<keyword evidence="1" id="KW-1133">Transmembrane helix</keyword>
<keyword evidence="1" id="KW-0472">Membrane</keyword>
<evidence type="ECO:0008006" key="4">
    <source>
        <dbReference type="Google" id="ProtNLM"/>
    </source>
</evidence>
<name>G2LES5_CHLTF</name>
<feature type="transmembrane region" description="Helical" evidence="1">
    <location>
        <begin position="60"/>
        <end position="81"/>
    </location>
</feature>
<keyword evidence="3" id="KW-1185">Reference proteome</keyword>
<dbReference type="HOGENOM" id="CLU_893397_0_0_0"/>
<dbReference type="AlphaFoldDB" id="G2LES5"/>
<protein>
    <recommendedName>
        <fullName evidence="4">M50 family peptidase</fullName>
    </recommendedName>
</protein>
<dbReference type="EMBL" id="CP002514">
    <property type="protein sequence ID" value="AEP12058.1"/>
    <property type="molecule type" value="Genomic_DNA"/>
</dbReference>
<dbReference type="STRING" id="981222.Cabther_A1307"/>
<feature type="transmembrane region" description="Helical" evidence="1">
    <location>
        <begin position="152"/>
        <end position="169"/>
    </location>
</feature>
<organism evidence="2 3">
    <name type="scientific">Chloracidobacterium thermophilum (strain B)</name>
    <dbReference type="NCBI Taxonomy" id="981222"/>
    <lineage>
        <taxon>Bacteria</taxon>
        <taxon>Pseudomonadati</taxon>
        <taxon>Acidobacteriota</taxon>
        <taxon>Terriglobia</taxon>
        <taxon>Terriglobales</taxon>
        <taxon>Acidobacteriaceae</taxon>
        <taxon>Chloracidobacterium</taxon>
    </lineage>
</organism>
<proteinExistence type="predicted"/>
<gene>
    <name evidence="2" type="ordered locus">Cabther_A1307</name>
</gene>